<proteinExistence type="predicted"/>
<protein>
    <submittedName>
        <fullName evidence="2">Polysaccharide deacetylase family protein</fullName>
    </submittedName>
</protein>
<dbReference type="OrthoDB" id="276604at2"/>
<dbReference type="InterPro" id="IPR050248">
    <property type="entry name" value="Polysacc_deacetylase_ArnD"/>
</dbReference>
<dbReference type="Gene3D" id="3.20.20.370">
    <property type="entry name" value="Glycoside hydrolase/deacetylase"/>
    <property type="match status" value="1"/>
</dbReference>
<sequence>MTPPAPRRWRPSPLIQLSIGTHLGALGALLAWPQHWAVALAAVFACHLALTVAGLLPRCSLLGPNLTRLPAAACARREIALTIDDGPDPQVTPQVLALLDEAGARASFFCIGERAAAHPELIAEIVRRGHTVENHSQHHRHHFSLFGPRRIHADVAAAQHTLGQLAGSTPHFFRAPAGLRNPFLEPVLAHLGLRLAAWTRRAYDTREGDPARVLARLCQGLTAGDILLLHDGHAARTADGRPVILAVLPALLERIAAAGLRPVTLRHALQ</sequence>
<name>A0A2T4IEY5_9RHOO</name>
<organism evidence="2 3">
    <name type="scientific">Pseudothauera lacus</name>
    <dbReference type="NCBI Taxonomy" id="2136175"/>
    <lineage>
        <taxon>Bacteria</taxon>
        <taxon>Pseudomonadati</taxon>
        <taxon>Pseudomonadota</taxon>
        <taxon>Betaproteobacteria</taxon>
        <taxon>Rhodocyclales</taxon>
        <taxon>Zoogloeaceae</taxon>
        <taxon>Pseudothauera</taxon>
    </lineage>
</organism>
<keyword evidence="3" id="KW-1185">Reference proteome</keyword>
<accession>A0A2T4IEY5</accession>
<feature type="domain" description="NodB homology" evidence="1">
    <location>
        <begin position="77"/>
        <end position="263"/>
    </location>
</feature>
<dbReference type="SUPFAM" id="SSF88713">
    <property type="entry name" value="Glycoside hydrolase/deacetylase"/>
    <property type="match status" value="1"/>
</dbReference>
<evidence type="ECO:0000259" key="1">
    <source>
        <dbReference type="PROSITE" id="PS51677"/>
    </source>
</evidence>
<gene>
    <name evidence="2" type="ORF">C8261_10510</name>
</gene>
<evidence type="ECO:0000313" key="2">
    <source>
        <dbReference type="EMBL" id="PTD96335.1"/>
    </source>
</evidence>
<evidence type="ECO:0000313" key="3">
    <source>
        <dbReference type="Proteomes" id="UP000241193"/>
    </source>
</evidence>
<dbReference type="PANTHER" id="PTHR10587:SF137">
    <property type="entry name" value="4-DEOXY-4-FORMAMIDO-L-ARABINOSE-PHOSPHOUNDECAPRENOL DEFORMYLASE ARND-RELATED"/>
    <property type="match status" value="1"/>
</dbReference>
<dbReference type="InterPro" id="IPR002509">
    <property type="entry name" value="NODB_dom"/>
</dbReference>
<comment type="caution">
    <text evidence="2">The sequence shown here is derived from an EMBL/GenBank/DDBJ whole genome shotgun (WGS) entry which is preliminary data.</text>
</comment>
<dbReference type="RefSeq" id="WP_107493655.1">
    <property type="nucleotide sequence ID" value="NZ_PZKC01000007.1"/>
</dbReference>
<dbReference type="EMBL" id="PZKC01000007">
    <property type="protein sequence ID" value="PTD96335.1"/>
    <property type="molecule type" value="Genomic_DNA"/>
</dbReference>
<dbReference type="InterPro" id="IPR011330">
    <property type="entry name" value="Glyco_hydro/deAcase_b/a-brl"/>
</dbReference>
<dbReference type="PROSITE" id="PS51677">
    <property type="entry name" value="NODB"/>
    <property type="match status" value="1"/>
</dbReference>
<reference evidence="2 3" key="2">
    <citation type="submission" date="2018-04" db="EMBL/GenBank/DDBJ databases">
        <title>Thauera lacus sp. nov., isolated from an saline lake in Inner Mongolia, China.</title>
        <authorList>
            <person name="Liang Q.-Y."/>
        </authorList>
    </citation>
    <scope>NUCLEOTIDE SEQUENCE [LARGE SCALE GENOMIC DNA]</scope>
    <source>
        <strain evidence="2 3">D20</strain>
    </source>
</reference>
<dbReference type="CDD" id="cd10917">
    <property type="entry name" value="CE4_NodB_like_6s_7s"/>
    <property type="match status" value="1"/>
</dbReference>
<dbReference type="GO" id="GO:0005975">
    <property type="term" value="P:carbohydrate metabolic process"/>
    <property type="evidence" value="ECO:0007669"/>
    <property type="project" value="InterPro"/>
</dbReference>
<reference evidence="2 3" key="1">
    <citation type="submission" date="2018-03" db="EMBL/GenBank/DDBJ databases">
        <authorList>
            <person name="Keele B.F."/>
        </authorList>
    </citation>
    <scope>NUCLEOTIDE SEQUENCE [LARGE SCALE GENOMIC DNA]</scope>
    <source>
        <strain evidence="2 3">D20</strain>
    </source>
</reference>
<dbReference type="Pfam" id="PF01522">
    <property type="entry name" value="Polysacc_deac_1"/>
    <property type="match status" value="1"/>
</dbReference>
<dbReference type="GO" id="GO:0016810">
    <property type="term" value="F:hydrolase activity, acting on carbon-nitrogen (but not peptide) bonds"/>
    <property type="evidence" value="ECO:0007669"/>
    <property type="project" value="InterPro"/>
</dbReference>
<dbReference type="Proteomes" id="UP000241193">
    <property type="component" value="Unassembled WGS sequence"/>
</dbReference>
<dbReference type="AlphaFoldDB" id="A0A2T4IEY5"/>
<dbReference type="PANTHER" id="PTHR10587">
    <property type="entry name" value="GLYCOSYL TRANSFERASE-RELATED"/>
    <property type="match status" value="1"/>
</dbReference>